<evidence type="ECO:0000259" key="2">
    <source>
        <dbReference type="Pfam" id="PF03795"/>
    </source>
</evidence>
<dbReference type="AlphaFoldDB" id="A0A371NWJ9"/>
<dbReference type="OrthoDB" id="668782at2"/>
<dbReference type="SUPFAM" id="SSF54909">
    <property type="entry name" value="Dimeric alpha+beta barrel"/>
    <property type="match status" value="1"/>
</dbReference>
<organism evidence="3 4">
    <name type="scientific">Microbacterium bovistercoris</name>
    <dbReference type="NCBI Taxonomy" id="2293570"/>
    <lineage>
        <taxon>Bacteria</taxon>
        <taxon>Bacillati</taxon>
        <taxon>Actinomycetota</taxon>
        <taxon>Actinomycetes</taxon>
        <taxon>Micrococcales</taxon>
        <taxon>Microbacteriaceae</taxon>
        <taxon>Microbacterium</taxon>
    </lineage>
</organism>
<keyword evidence="4" id="KW-1185">Reference proteome</keyword>
<dbReference type="RefSeq" id="WP_116241383.1">
    <property type="nucleotide sequence ID" value="NZ_QUAB01000033.1"/>
</dbReference>
<evidence type="ECO:0000313" key="3">
    <source>
        <dbReference type="EMBL" id="REJ06607.1"/>
    </source>
</evidence>
<gene>
    <name evidence="3" type="ORF">DY023_05775</name>
</gene>
<dbReference type="Proteomes" id="UP000262172">
    <property type="component" value="Unassembled WGS sequence"/>
</dbReference>
<dbReference type="Pfam" id="PF03795">
    <property type="entry name" value="YCII"/>
    <property type="match status" value="1"/>
</dbReference>
<name>A0A371NWJ9_9MICO</name>
<sequence length="116" mass="12275">MPQFAVLIHVSDSAHAPDATPEELKECDDDYEALVASGRMSLAYALTPKEFAKTVRRSGAVEGVHRPDGDIVAGFYVIEADDIDEAARLARNNPAVLAGGAVEIRPVHSGGMVEAS</sequence>
<evidence type="ECO:0000313" key="4">
    <source>
        <dbReference type="Proteomes" id="UP000262172"/>
    </source>
</evidence>
<dbReference type="InterPro" id="IPR011008">
    <property type="entry name" value="Dimeric_a/b-barrel"/>
</dbReference>
<comment type="caution">
    <text evidence="3">The sequence shown here is derived from an EMBL/GenBank/DDBJ whole genome shotgun (WGS) entry which is preliminary data.</text>
</comment>
<dbReference type="InterPro" id="IPR005545">
    <property type="entry name" value="YCII"/>
</dbReference>
<protein>
    <recommendedName>
        <fullName evidence="2">YCII-related domain-containing protein</fullName>
    </recommendedName>
</protein>
<comment type="similarity">
    <text evidence="1">Belongs to the YciI family.</text>
</comment>
<accession>A0A371NWJ9</accession>
<evidence type="ECO:0000256" key="1">
    <source>
        <dbReference type="ARBA" id="ARBA00007689"/>
    </source>
</evidence>
<dbReference type="Gene3D" id="3.30.70.1060">
    <property type="entry name" value="Dimeric alpha+beta barrel"/>
    <property type="match status" value="1"/>
</dbReference>
<feature type="domain" description="YCII-related" evidence="2">
    <location>
        <begin position="18"/>
        <end position="107"/>
    </location>
</feature>
<dbReference type="EMBL" id="QUAB01000033">
    <property type="protein sequence ID" value="REJ06607.1"/>
    <property type="molecule type" value="Genomic_DNA"/>
</dbReference>
<proteinExistence type="inferred from homology"/>
<reference evidence="3 4" key="1">
    <citation type="submission" date="2018-08" db="EMBL/GenBank/DDBJ databases">
        <title>Isolation, diversity and antifungal activity of Actinobacteria from cow dung.</title>
        <authorList>
            <person name="Ling L."/>
        </authorList>
    </citation>
    <scope>NUCLEOTIDE SEQUENCE [LARGE SCALE GENOMIC DNA]</scope>
    <source>
        <strain evidence="3 4">NEAU-LLE</strain>
    </source>
</reference>